<sequence length="428" mass="49296">MSVPQLPGLTYDPVRKRYFKEQAGDRKNKKESKLPDGLNRSVAHKEYVKCVDALIEGHPLPRPEWFRFQNKTLQLATTYTLPSFISQQGPSEIQMGRTGHSIILNDASFRLFELSIDESDDSFKVSFNRDSSAHETVTYFKTCDQFTISINRFNDFNFNTEKIMAGGKLKLPEVIDVNSFENETDTYLLFLSSRAYQLIQYNGTRLKTSKENKLPKKFGDAMSCILLGQDVFLIGFRNGSVMIFDTGNNNGGGPKAYTWFKSDGPIISITRTANEPESDLLLSIGKYPFQKLILLNHRGKILAEFQSRYSNLSKNKEILSIIRNEELHCALYGKRLETEVDMFSLNTPNLKFPVNLNWNWAGYAEILDILPYNREETVLFPLEKCYIRKRSIANVIFHKYNTYGLDSTRVLILIRDNHNTLEIKEYVF</sequence>
<dbReference type="Proteomes" id="UP000000598">
    <property type="component" value="Chromosome C"/>
</dbReference>
<proteinExistence type="predicted"/>
<accession>Q6CSW7</accession>
<dbReference type="HOGENOM" id="CLU_641027_0_0_1"/>
<name>Q6CSW7_KLULA</name>
<protein>
    <submittedName>
        <fullName evidence="1">KLLA0C17270p</fullName>
    </submittedName>
</protein>
<dbReference type="InParanoid" id="Q6CSW7"/>
<keyword evidence="2" id="KW-1185">Reference proteome</keyword>
<dbReference type="GeneID" id="2892072"/>
<reference evidence="1 2" key="1">
    <citation type="journal article" date="2004" name="Nature">
        <title>Genome evolution in yeasts.</title>
        <authorList>
            <consortium name="Genolevures"/>
            <person name="Dujon B."/>
            <person name="Sherman D."/>
            <person name="Fischer G."/>
            <person name="Durrens P."/>
            <person name="Casaregola S."/>
            <person name="Lafontaine I."/>
            <person name="de Montigny J."/>
            <person name="Marck C."/>
            <person name="Neuveglise C."/>
            <person name="Talla E."/>
            <person name="Goffard N."/>
            <person name="Frangeul L."/>
            <person name="Aigle M."/>
            <person name="Anthouard V."/>
            <person name="Babour A."/>
            <person name="Barbe V."/>
            <person name="Barnay S."/>
            <person name="Blanchin S."/>
            <person name="Beckerich J.M."/>
            <person name="Beyne E."/>
            <person name="Bleykasten C."/>
            <person name="Boisrame A."/>
            <person name="Boyer J."/>
            <person name="Cattolico L."/>
            <person name="Confanioleri F."/>
            <person name="de Daruvar A."/>
            <person name="Despons L."/>
            <person name="Fabre E."/>
            <person name="Fairhead C."/>
            <person name="Ferry-Dumazet H."/>
            <person name="Groppi A."/>
            <person name="Hantraye F."/>
            <person name="Hennequin C."/>
            <person name="Jauniaux N."/>
            <person name="Joyet P."/>
            <person name="Kachouri R."/>
            <person name="Kerrest A."/>
            <person name="Koszul R."/>
            <person name="Lemaire M."/>
            <person name="Lesur I."/>
            <person name="Ma L."/>
            <person name="Muller H."/>
            <person name="Nicaud J.M."/>
            <person name="Nikolski M."/>
            <person name="Oztas S."/>
            <person name="Ozier-Kalogeropoulos O."/>
            <person name="Pellenz S."/>
            <person name="Potier S."/>
            <person name="Richard G.F."/>
            <person name="Straub M.L."/>
            <person name="Suleau A."/>
            <person name="Swennene D."/>
            <person name="Tekaia F."/>
            <person name="Wesolowski-Louvel M."/>
            <person name="Westhof E."/>
            <person name="Wirth B."/>
            <person name="Zeniou-Meyer M."/>
            <person name="Zivanovic I."/>
            <person name="Bolotin-Fukuhara M."/>
            <person name="Thierry A."/>
            <person name="Bouchier C."/>
            <person name="Caudron B."/>
            <person name="Scarpelli C."/>
            <person name="Gaillardin C."/>
            <person name="Weissenbach J."/>
            <person name="Wincker P."/>
            <person name="Souciet J.L."/>
        </authorList>
    </citation>
    <scope>NUCLEOTIDE SEQUENCE [LARGE SCALE GENOMIC DNA]</scope>
    <source>
        <strain evidence="2">ATCC 8585 / CBS 2359 / DSM 70799 / NBRC 1267 / NRRL Y-1140 / WM37</strain>
    </source>
</reference>
<dbReference type="KEGG" id="kla:KLLA0_C17270g"/>
<dbReference type="PaxDb" id="284590-Q6CSW7"/>
<dbReference type="EMBL" id="CR382123">
    <property type="protein sequence ID" value="CAH01823.1"/>
    <property type="molecule type" value="Genomic_DNA"/>
</dbReference>
<evidence type="ECO:0000313" key="2">
    <source>
        <dbReference type="Proteomes" id="UP000000598"/>
    </source>
</evidence>
<gene>
    <name evidence="1" type="ORF">KLLA0_C17270g</name>
</gene>
<dbReference type="AlphaFoldDB" id="Q6CSW7"/>
<organism evidence="1 2">
    <name type="scientific">Kluyveromyces lactis (strain ATCC 8585 / CBS 2359 / DSM 70799 / NBRC 1267 / NRRL Y-1140 / WM37)</name>
    <name type="common">Yeast</name>
    <name type="synonym">Candida sphaerica</name>
    <dbReference type="NCBI Taxonomy" id="284590"/>
    <lineage>
        <taxon>Eukaryota</taxon>
        <taxon>Fungi</taxon>
        <taxon>Dikarya</taxon>
        <taxon>Ascomycota</taxon>
        <taxon>Saccharomycotina</taxon>
        <taxon>Saccharomycetes</taxon>
        <taxon>Saccharomycetales</taxon>
        <taxon>Saccharomycetaceae</taxon>
        <taxon>Kluyveromyces</taxon>
    </lineage>
</organism>
<dbReference type="RefSeq" id="XP_452972.1">
    <property type="nucleotide sequence ID" value="XM_452972.1"/>
</dbReference>
<evidence type="ECO:0000313" key="1">
    <source>
        <dbReference type="EMBL" id="CAH01823.1"/>
    </source>
</evidence>